<dbReference type="EMBL" id="CP053418">
    <property type="protein sequence ID" value="QJW83494.1"/>
    <property type="molecule type" value="Genomic_DNA"/>
</dbReference>
<sequence length="74" mass="7708">MTVPWAPSVVPVTRRPALSNVSLPSTLVRTATSSTVLTVSPAMSTTGVTLRLIVRVAVLPRLSVTVTVKLSGPL</sequence>
<evidence type="ECO:0000313" key="1">
    <source>
        <dbReference type="EMBL" id="QJW83494.1"/>
    </source>
</evidence>
<reference evidence="1 2" key="2">
    <citation type="submission" date="2020-05" db="EMBL/GenBank/DDBJ databases">
        <authorList>
            <person name="Khan S.A."/>
            <person name="Jeon C.O."/>
            <person name="Chun B.H."/>
        </authorList>
    </citation>
    <scope>NUCLEOTIDE SEQUENCE [LARGE SCALE GENOMIC DNA]</scope>
    <source>
        <strain evidence="1 2">H242</strain>
    </source>
</reference>
<proteinExistence type="predicted"/>
<gene>
    <name evidence="1" type="ORF">HK414_02980</name>
</gene>
<protein>
    <submittedName>
        <fullName evidence="1">Uncharacterized protein</fullName>
    </submittedName>
</protein>
<name>A0ABX6P1V1_9BURK</name>
<evidence type="ECO:0000313" key="2">
    <source>
        <dbReference type="Proteomes" id="UP000500826"/>
    </source>
</evidence>
<keyword evidence="2" id="KW-1185">Reference proteome</keyword>
<accession>A0ABX6P1V1</accession>
<reference evidence="1 2" key="1">
    <citation type="submission" date="2020-05" db="EMBL/GenBank/DDBJ databases">
        <title>Ramlibacter rhizophilus sp. nov., isolated from rhizosphere soil of national flower Mugunghwa from South Korea.</title>
        <authorList>
            <person name="Zheng-Fei Y."/>
            <person name="Huan T."/>
        </authorList>
    </citation>
    <scope>NUCLEOTIDE SEQUENCE [LARGE SCALE GENOMIC DNA]</scope>
    <source>
        <strain evidence="1 2">H242</strain>
    </source>
</reference>
<dbReference type="Proteomes" id="UP000500826">
    <property type="component" value="Chromosome"/>
</dbReference>
<organism evidence="1 2">
    <name type="scientific">Ramlibacter terrae</name>
    <dbReference type="NCBI Taxonomy" id="2732511"/>
    <lineage>
        <taxon>Bacteria</taxon>
        <taxon>Pseudomonadati</taxon>
        <taxon>Pseudomonadota</taxon>
        <taxon>Betaproteobacteria</taxon>
        <taxon>Burkholderiales</taxon>
        <taxon>Comamonadaceae</taxon>
        <taxon>Ramlibacter</taxon>
    </lineage>
</organism>